<dbReference type="EMBL" id="JASJOU010000019">
    <property type="protein sequence ID" value="MDJ1506007.1"/>
    <property type="molecule type" value="Genomic_DNA"/>
</dbReference>
<feature type="domain" description="DUF7619" evidence="5">
    <location>
        <begin position="917"/>
        <end position="1053"/>
    </location>
</feature>
<dbReference type="InterPro" id="IPR011042">
    <property type="entry name" value="6-blade_b-propeller_TolB-like"/>
</dbReference>
<feature type="repeat" description="NHL" evidence="2">
    <location>
        <begin position="391"/>
        <end position="434"/>
    </location>
</feature>
<dbReference type="PROSITE" id="PS51125">
    <property type="entry name" value="NHL"/>
    <property type="match status" value="8"/>
</dbReference>
<dbReference type="InterPro" id="IPR050952">
    <property type="entry name" value="TRIM-NHL_E3_ligases"/>
</dbReference>
<dbReference type="Pfam" id="PF17170">
    <property type="entry name" value="DUF5128"/>
    <property type="match status" value="1"/>
</dbReference>
<dbReference type="InterPro" id="IPR055353">
    <property type="entry name" value="DUF7619"/>
</dbReference>
<feature type="repeat" description="NHL" evidence="2">
    <location>
        <begin position="110"/>
        <end position="153"/>
    </location>
</feature>
<dbReference type="Gene3D" id="2.120.10.30">
    <property type="entry name" value="TolB, C-terminal domain"/>
    <property type="match status" value="5"/>
</dbReference>
<evidence type="ECO:0000259" key="3">
    <source>
        <dbReference type="Pfam" id="PF01833"/>
    </source>
</evidence>
<dbReference type="AlphaFoldDB" id="A0AAE3RCL1"/>
<dbReference type="CDD" id="cd05819">
    <property type="entry name" value="NHL"/>
    <property type="match status" value="1"/>
</dbReference>
<dbReference type="InterPro" id="IPR014756">
    <property type="entry name" value="Ig_E-set"/>
</dbReference>
<feature type="domain" description="IPT/TIG" evidence="3">
    <location>
        <begin position="1078"/>
        <end position="1152"/>
    </location>
</feature>
<dbReference type="GO" id="GO:0008270">
    <property type="term" value="F:zinc ion binding"/>
    <property type="evidence" value="ECO:0007669"/>
    <property type="project" value="UniProtKB-KW"/>
</dbReference>
<dbReference type="PANTHER" id="PTHR24104:SF25">
    <property type="entry name" value="PROTEIN LIN-41"/>
    <property type="match status" value="1"/>
</dbReference>
<feature type="repeat" description="NHL" evidence="2">
    <location>
        <begin position="204"/>
        <end position="247"/>
    </location>
</feature>
<feature type="repeat" description="NHL" evidence="2">
    <location>
        <begin position="251"/>
        <end position="293"/>
    </location>
</feature>
<dbReference type="SUPFAM" id="SSF50998">
    <property type="entry name" value="Quinoprotein alcohol dehydrogenase-like"/>
    <property type="match status" value="1"/>
</dbReference>
<evidence type="ECO:0000313" key="7">
    <source>
        <dbReference type="Proteomes" id="UP001232063"/>
    </source>
</evidence>
<dbReference type="InterPro" id="IPR011047">
    <property type="entry name" value="Quinoprotein_ADH-like_sf"/>
</dbReference>
<dbReference type="SUPFAM" id="SSF81296">
    <property type="entry name" value="E set domains"/>
    <property type="match status" value="1"/>
</dbReference>
<feature type="repeat" description="NHL" evidence="2">
    <location>
        <begin position="438"/>
        <end position="480"/>
    </location>
</feature>
<name>A0AAE3RCL1_9BACT</name>
<organism evidence="6 7">
    <name type="scientific">Xanthocytophaga agilis</name>
    <dbReference type="NCBI Taxonomy" id="3048010"/>
    <lineage>
        <taxon>Bacteria</taxon>
        <taxon>Pseudomonadati</taxon>
        <taxon>Bacteroidota</taxon>
        <taxon>Cytophagia</taxon>
        <taxon>Cytophagales</taxon>
        <taxon>Rhodocytophagaceae</taxon>
        <taxon>Xanthocytophaga</taxon>
    </lineage>
</organism>
<accession>A0AAE3RCL1</accession>
<dbReference type="Pfam" id="PF18962">
    <property type="entry name" value="Por_Secre_tail"/>
    <property type="match status" value="1"/>
</dbReference>
<evidence type="ECO:0000256" key="1">
    <source>
        <dbReference type="ARBA" id="ARBA00022737"/>
    </source>
</evidence>
<reference evidence="6" key="1">
    <citation type="submission" date="2023-05" db="EMBL/GenBank/DDBJ databases">
        <authorList>
            <person name="Zhang X."/>
        </authorList>
    </citation>
    <scope>NUCLEOTIDE SEQUENCE</scope>
    <source>
        <strain evidence="6">BD1B2-1</strain>
    </source>
</reference>
<dbReference type="InterPro" id="IPR026444">
    <property type="entry name" value="Secre_tail"/>
</dbReference>
<dbReference type="PANTHER" id="PTHR24104">
    <property type="entry name" value="E3 UBIQUITIN-PROTEIN LIGASE NHLRC1-RELATED"/>
    <property type="match status" value="1"/>
</dbReference>
<dbReference type="InterPro" id="IPR001258">
    <property type="entry name" value="NHL_repeat"/>
</dbReference>
<dbReference type="Gene3D" id="2.60.40.10">
    <property type="entry name" value="Immunoglobulins"/>
    <property type="match status" value="1"/>
</dbReference>
<comment type="caution">
    <text evidence="6">The sequence shown here is derived from an EMBL/GenBank/DDBJ whole genome shotgun (WGS) entry which is preliminary data.</text>
</comment>
<feature type="repeat" description="NHL" evidence="2">
    <location>
        <begin position="157"/>
        <end position="200"/>
    </location>
</feature>
<evidence type="ECO:0000256" key="2">
    <source>
        <dbReference type="PROSITE-ProRule" id="PRU00504"/>
    </source>
</evidence>
<keyword evidence="7" id="KW-1185">Reference proteome</keyword>
<dbReference type="Pfam" id="PF01436">
    <property type="entry name" value="NHL"/>
    <property type="match status" value="3"/>
</dbReference>
<dbReference type="SUPFAM" id="SSF63829">
    <property type="entry name" value="Calcium-dependent phosphotriesterase"/>
    <property type="match status" value="2"/>
</dbReference>
<evidence type="ECO:0000313" key="6">
    <source>
        <dbReference type="EMBL" id="MDJ1506007.1"/>
    </source>
</evidence>
<dbReference type="CDD" id="cd14955">
    <property type="entry name" value="NHL_like_4"/>
    <property type="match status" value="1"/>
</dbReference>
<dbReference type="InterPro" id="IPR002909">
    <property type="entry name" value="IPT_dom"/>
</dbReference>
<dbReference type="RefSeq" id="WP_314518659.1">
    <property type="nucleotide sequence ID" value="NZ_JASJOU010000019.1"/>
</dbReference>
<feature type="domain" description="Secretion system C-terminal sorting" evidence="4">
    <location>
        <begin position="1173"/>
        <end position="1247"/>
    </location>
</feature>
<dbReference type="InterPro" id="IPR013783">
    <property type="entry name" value="Ig-like_fold"/>
</dbReference>
<protein>
    <submittedName>
        <fullName evidence="6">6-bladed beta-propeller</fullName>
    </submittedName>
</protein>
<dbReference type="Pfam" id="PF24595">
    <property type="entry name" value="DUF7619"/>
    <property type="match status" value="1"/>
</dbReference>
<gene>
    <name evidence="6" type="ORF">QNI22_35440</name>
</gene>
<feature type="repeat" description="NHL" evidence="2">
    <location>
        <begin position="344"/>
        <end position="387"/>
    </location>
</feature>
<dbReference type="Pfam" id="PF01833">
    <property type="entry name" value="TIG"/>
    <property type="match status" value="1"/>
</dbReference>
<dbReference type="NCBIfam" id="TIGR04183">
    <property type="entry name" value="Por_Secre_tail"/>
    <property type="match status" value="1"/>
</dbReference>
<evidence type="ECO:0000259" key="5">
    <source>
        <dbReference type="Pfam" id="PF24595"/>
    </source>
</evidence>
<feature type="repeat" description="NHL" evidence="2">
    <location>
        <begin position="484"/>
        <end position="527"/>
    </location>
</feature>
<keyword evidence="1" id="KW-0677">Repeat</keyword>
<sequence>MKKSLYILQLFILLICSVPLLGQNYTFKKSIGQVILFDPYDVAIDTQGYLYVISSQFIAKLDTNNQLQSIIYGEKYSFLNSLLLDKAGNIWVSDRGLNEIRKYDPTGKLVLRFGSWGGGDGQFIYPHGFAFDSQGNIWVVDQVNDRIQKFDSNGKFLLKFGSQGSANGQFNSPEKITVDAQDNLWITDASNNRIQKFDSNGKFLLKSGSYGSANGQLIYPVSIKVDDDNNIWVTDTFNDRVQKFDSNGKFLDKFGSQGSEDGQLTSLQGMAIDKNRHIWITTATHRIQKFDFYGNYLGKYATQGSSNGQYYGPYGITTDLQGNTYVADPVNSRVQKFDSEGNFISKFGSNGSNDGQFSTARDIITDQFGNVWIVDQDNHRIQKFDSNGRFSAKFGTYGLEDGQFKYPSYIDIDSQGNLWISDTDNNRIQKFDSNGKFLLKFGSQGSANGQLSAPKGIKVDRQGNVWVIDANARVQKFDPSGKFLLRVGSYGNQPGQFGSPTDIAVDTKGNIWISDDSNDNIQQFTPDGKYIASINMYDTGPGYITFDRYDNLYCTSYYFGALVFGSDQLQTFIKGRVYSDENQNCSFDSSDKPLSQIVMVAQPGNYYGITDSTGNYQIQVDTGIFTVSQVLHSKSTYGQLLEPICPATNTSEKLTLKNAGEVVSNINFANKVILTPLLTTNIASDRRRRCMKNNTAVSFSNKGHVDATNVKVYIKLPQYVFIESVDKPYIIDKDSNYVFTIGLLKAGESGTIHIIDTVACERNIVGLTQCTKVWITPANSYTLPDNSLWDKSDIVLKGKCIENGRVQMVIKNAGLEAMADSSEFRILLNAQLAFRKNYKLIAGDSLVLKIPANGKTIRLEADQRPDHPHKSQTNLTIEGCMASSMDMVSKGFVDVLPQDDAEPEVAIECLPIIDSYDPNDKLVSPAGTSNNHYTPTTSELKYVVRFQNTGTDYAYKVVVVDTLSENLDISTLQMGSVSHAYTLKVSGKGHPVLTWTFNDINLPDSTRDQTGSNGFIQFSIKPKTGLSEKARIENFADIFFDYNDPVRTNTTANVLYDIPPVITEENKLNEKGLLFLIPTISSFTPEQAQVGEQLTITGTNYQPVITDNTVKINGITATVVSANETQLVVTVPQGVTAGKVSVTTPGGTATSETVFVMKPTASEQPQWSRPIVISPNPTEGRFTIDFSKTGVQIQAIEIYNHLGQQISPQTVSKATARKEVDLSDTGTGIYLIVFKTDKGNATRKLIVK</sequence>
<evidence type="ECO:0000259" key="4">
    <source>
        <dbReference type="Pfam" id="PF18962"/>
    </source>
</evidence>
<proteinExistence type="predicted"/>
<dbReference type="Proteomes" id="UP001232063">
    <property type="component" value="Unassembled WGS sequence"/>
</dbReference>